<organism evidence="13 14">
    <name type="scientific">Calocera viscosa (strain TUFC12733)</name>
    <dbReference type="NCBI Taxonomy" id="1330018"/>
    <lineage>
        <taxon>Eukaryota</taxon>
        <taxon>Fungi</taxon>
        <taxon>Dikarya</taxon>
        <taxon>Basidiomycota</taxon>
        <taxon>Agaricomycotina</taxon>
        <taxon>Dacrymycetes</taxon>
        <taxon>Dacrymycetales</taxon>
        <taxon>Dacrymycetaceae</taxon>
        <taxon>Calocera</taxon>
    </lineage>
</organism>
<dbReference type="OrthoDB" id="421393at2759"/>
<feature type="domain" description="DNA primase large subunit C-terminal" evidence="12">
    <location>
        <begin position="299"/>
        <end position="480"/>
    </location>
</feature>
<dbReference type="PANTHER" id="PTHR10537:SF3">
    <property type="entry name" value="DNA PRIMASE LARGE SUBUNIT"/>
    <property type="match status" value="1"/>
</dbReference>
<gene>
    <name evidence="13" type="ORF">CALVIDRAFT_549566</name>
</gene>
<keyword evidence="8 10" id="KW-0411">Iron-sulfur</keyword>
<dbReference type="GO" id="GO:0006269">
    <property type="term" value="P:DNA replication, synthesis of primer"/>
    <property type="evidence" value="ECO:0007669"/>
    <property type="project" value="UniProtKB-KW"/>
</dbReference>
<dbReference type="InterPro" id="IPR007238">
    <property type="entry name" value="DNA_primase_lsu_euk/arc"/>
</dbReference>
<evidence type="ECO:0000256" key="4">
    <source>
        <dbReference type="ARBA" id="ARBA00022515"/>
    </source>
</evidence>
<dbReference type="Proteomes" id="UP000076738">
    <property type="component" value="Unassembled WGS sequence"/>
</dbReference>
<dbReference type="CDD" id="cd07322">
    <property type="entry name" value="PriL_PriS_Eukaryotic"/>
    <property type="match status" value="1"/>
</dbReference>
<dbReference type="PIRSF" id="PIRSF009449">
    <property type="entry name" value="DNA_primase_large_subunit"/>
    <property type="match status" value="1"/>
</dbReference>
<feature type="binding site" evidence="11">
    <location>
        <position position="445"/>
    </location>
    <ligand>
        <name>[4Fe-4S] cluster</name>
        <dbReference type="ChEBI" id="CHEBI:49883"/>
    </ligand>
</feature>
<sequence>MFNVRARPSFGKPIANSGDVKQDLGRYPHRLSFYDTPPQDDVTVEDFETFAIDRLRVLAEIESSLIRNRTQEELRLVTLAQSKKYLPLGANSASGMDKNAERSKDRIAERRKDNISHFVLRLAFCRSEELRRRFVKAETTLFKIRYADDDTVERQGFLDSIKLNWEKVDEEEKKDANIKAGLQAQGDYLRKADYVGDTFYKTPWTQVPELVERRKVFLWQGWAYVPSREQSTLVFQEFQTRLEHALEMTAKALPRLDEDDRLIPVLEHLSRGFMAGVPSEYAGPEDDFGETISADMIDDLSSKHFPLCMRNLHDRLRKDRHLKHFGRLQYTLFLKALGVSVEEAVVFWRKAYGGSMTDDKFNKEYKYNIRHSYGLEGKRANYPAKSCQTILTSNQPGPTESHGCPYRHFSPENLQLTLSATYGIPASEQMEIMAAVKGQHYHIACTRAFELTHAKYGVKKGEGLGTANGATETVSHPNRYAARSRELEKEMADRVKAKPAVEVKLDGEDVVME</sequence>
<evidence type="ECO:0000256" key="7">
    <source>
        <dbReference type="ARBA" id="ARBA00023004"/>
    </source>
</evidence>
<dbReference type="GO" id="GO:0003677">
    <property type="term" value="F:DNA binding"/>
    <property type="evidence" value="ECO:0007669"/>
    <property type="project" value="UniProtKB-UniRule"/>
</dbReference>
<evidence type="ECO:0000256" key="2">
    <source>
        <dbReference type="ARBA" id="ARBA00019038"/>
    </source>
</evidence>
<keyword evidence="7 10" id="KW-0408">Iron</keyword>
<reference evidence="13 14" key="1">
    <citation type="journal article" date="2016" name="Mol. Biol. Evol.">
        <title>Comparative Genomics of Early-Diverging Mushroom-Forming Fungi Provides Insights into the Origins of Lignocellulose Decay Capabilities.</title>
        <authorList>
            <person name="Nagy L.G."/>
            <person name="Riley R."/>
            <person name="Tritt A."/>
            <person name="Adam C."/>
            <person name="Daum C."/>
            <person name="Floudas D."/>
            <person name="Sun H."/>
            <person name="Yadav J.S."/>
            <person name="Pangilinan J."/>
            <person name="Larsson K.H."/>
            <person name="Matsuura K."/>
            <person name="Barry K."/>
            <person name="Labutti K."/>
            <person name="Kuo R."/>
            <person name="Ohm R.A."/>
            <person name="Bhattacharya S.S."/>
            <person name="Shirouzu T."/>
            <person name="Yoshinaga Y."/>
            <person name="Martin F.M."/>
            <person name="Grigoriev I.V."/>
            <person name="Hibbett D.S."/>
        </authorList>
    </citation>
    <scope>NUCLEOTIDE SEQUENCE [LARGE SCALE GENOMIC DNA]</scope>
    <source>
        <strain evidence="13 14">TUFC12733</strain>
    </source>
</reference>
<evidence type="ECO:0000256" key="10">
    <source>
        <dbReference type="PIRNR" id="PIRNR009449"/>
    </source>
</evidence>
<dbReference type="InterPro" id="IPR058560">
    <property type="entry name" value="DNA_primase_C"/>
</dbReference>
<dbReference type="FunFam" id="1.20.930.80:FF:000001">
    <property type="entry name" value="DNA primase large subunit"/>
    <property type="match status" value="1"/>
</dbReference>
<dbReference type="InterPro" id="IPR016558">
    <property type="entry name" value="DNA_primase_lsu_euk"/>
</dbReference>
<feature type="binding site" evidence="11">
    <location>
        <position position="404"/>
    </location>
    <ligand>
        <name>[4Fe-4S] cluster</name>
        <dbReference type="ChEBI" id="CHEBI:49883"/>
    </ligand>
</feature>
<evidence type="ECO:0000259" key="12">
    <source>
        <dbReference type="Pfam" id="PF04104"/>
    </source>
</evidence>
<dbReference type="AlphaFoldDB" id="A0A167MBD9"/>
<proteinExistence type="inferred from homology"/>
<evidence type="ECO:0000256" key="11">
    <source>
        <dbReference type="PIRSR" id="PIRSR009449-1"/>
    </source>
</evidence>
<keyword evidence="14" id="KW-1185">Reference proteome</keyword>
<protein>
    <recommendedName>
        <fullName evidence="2 10">DNA primase large subunit</fullName>
    </recommendedName>
</protein>
<keyword evidence="5 10" id="KW-0235">DNA replication</keyword>
<feature type="binding site" evidence="11">
    <location>
        <position position="387"/>
    </location>
    <ligand>
        <name>[4Fe-4S] cluster</name>
        <dbReference type="ChEBI" id="CHEBI:49883"/>
    </ligand>
</feature>
<evidence type="ECO:0000256" key="5">
    <source>
        <dbReference type="ARBA" id="ARBA00022705"/>
    </source>
</evidence>
<accession>A0A167MBD9</accession>
<evidence type="ECO:0000256" key="6">
    <source>
        <dbReference type="ARBA" id="ARBA00022723"/>
    </source>
</evidence>
<keyword evidence="3 10" id="KW-0004">4Fe-4S</keyword>
<evidence type="ECO:0000256" key="3">
    <source>
        <dbReference type="ARBA" id="ARBA00022485"/>
    </source>
</evidence>
<dbReference type="Gene3D" id="1.20.930.80">
    <property type="match status" value="1"/>
</dbReference>
<keyword evidence="6 10" id="KW-0479">Metal-binding</keyword>
<comment type="cofactor">
    <cofactor evidence="10">
        <name>[4Fe-4S] cluster</name>
        <dbReference type="ChEBI" id="CHEBI:49883"/>
    </cofactor>
    <text evidence="10">Binds 1 [4Fe-4S] cluster.</text>
</comment>
<dbReference type="GO" id="GO:0005658">
    <property type="term" value="C:alpha DNA polymerase:primase complex"/>
    <property type="evidence" value="ECO:0007669"/>
    <property type="project" value="TreeGrafter"/>
</dbReference>
<dbReference type="EMBL" id="KV417283">
    <property type="protein sequence ID" value="KZO96538.1"/>
    <property type="molecule type" value="Genomic_DNA"/>
</dbReference>
<dbReference type="Pfam" id="PF26466">
    <property type="entry name" value="DNA_primase_lrg_N"/>
    <property type="match status" value="1"/>
</dbReference>
<dbReference type="STRING" id="1330018.A0A167MBD9"/>
<feature type="binding site" evidence="11">
    <location>
        <position position="308"/>
    </location>
    <ligand>
        <name>[4Fe-4S] cluster</name>
        <dbReference type="ChEBI" id="CHEBI:49883"/>
    </ligand>
</feature>
<keyword evidence="9 10" id="KW-0238">DNA-binding</keyword>
<evidence type="ECO:0000256" key="8">
    <source>
        <dbReference type="ARBA" id="ARBA00023014"/>
    </source>
</evidence>
<dbReference type="GO" id="GO:0006270">
    <property type="term" value="P:DNA replication initiation"/>
    <property type="evidence" value="ECO:0007669"/>
    <property type="project" value="TreeGrafter"/>
</dbReference>
<evidence type="ECO:0000313" key="13">
    <source>
        <dbReference type="EMBL" id="KZO96538.1"/>
    </source>
</evidence>
<dbReference type="Pfam" id="PF04104">
    <property type="entry name" value="DNA_primase_lrg"/>
    <property type="match status" value="1"/>
</dbReference>
<comment type="function">
    <text evidence="10">DNA primase is the polymerase that synthesizes small RNA primers for the Okazaki fragments made during discontinuous DNA replication.</text>
</comment>
<dbReference type="PANTHER" id="PTHR10537">
    <property type="entry name" value="DNA PRIMASE LARGE SUBUNIT"/>
    <property type="match status" value="1"/>
</dbReference>
<comment type="similarity">
    <text evidence="1 10">Belongs to the eukaryotic-type primase large subunit family.</text>
</comment>
<evidence type="ECO:0000256" key="1">
    <source>
        <dbReference type="ARBA" id="ARBA00010564"/>
    </source>
</evidence>
<evidence type="ECO:0000256" key="9">
    <source>
        <dbReference type="ARBA" id="ARBA00023125"/>
    </source>
</evidence>
<dbReference type="GO" id="GO:0051539">
    <property type="term" value="F:4 iron, 4 sulfur cluster binding"/>
    <property type="evidence" value="ECO:0007669"/>
    <property type="project" value="UniProtKB-UniRule"/>
</dbReference>
<evidence type="ECO:0000313" key="14">
    <source>
        <dbReference type="Proteomes" id="UP000076738"/>
    </source>
</evidence>
<dbReference type="GO" id="GO:0046872">
    <property type="term" value="F:metal ion binding"/>
    <property type="evidence" value="ECO:0007669"/>
    <property type="project" value="UniProtKB-UniRule"/>
</dbReference>
<keyword evidence="4 10" id="KW-0639">Primosome</keyword>
<name>A0A167MBD9_CALVF</name>